<feature type="binding site" evidence="8">
    <location>
        <position position="15"/>
    </location>
    <ligand>
        <name>tRNA</name>
        <dbReference type="ChEBI" id="CHEBI:17843"/>
    </ligand>
</feature>
<dbReference type="EMBL" id="CP002868">
    <property type="protein sequence ID" value="AEJ20594.1"/>
    <property type="molecule type" value="Genomic_DNA"/>
</dbReference>
<dbReference type="AlphaFoldDB" id="F8F4E7"/>
<dbReference type="HAMAP" id="MF_00083">
    <property type="entry name" value="Pept_tRNA_hydro_bact"/>
    <property type="match status" value="1"/>
</dbReference>
<feature type="binding site" evidence="8">
    <location>
        <position position="96"/>
    </location>
    <ligand>
        <name>tRNA</name>
        <dbReference type="ChEBI" id="CHEBI:17843"/>
    </ligand>
</feature>
<feature type="binding site" evidence="8">
    <location>
        <position position="144"/>
    </location>
    <ligand>
        <name>tRNA</name>
        <dbReference type="ChEBI" id="CHEBI:17843"/>
    </ligand>
</feature>
<dbReference type="KEGG" id="scd:Spica_2489"/>
<evidence type="ECO:0000256" key="7">
    <source>
        <dbReference type="ARBA" id="ARBA00050038"/>
    </source>
</evidence>
<evidence type="ECO:0000256" key="3">
    <source>
        <dbReference type="ARBA" id="ARBA00022555"/>
    </source>
</evidence>
<feature type="active site" description="Proton acceptor" evidence="8">
    <location>
        <position position="20"/>
    </location>
</feature>
<dbReference type="STRING" id="744872.Spica_2489"/>
<dbReference type="HOGENOM" id="CLU_062456_4_2_12"/>
<dbReference type="InterPro" id="IPR001328">
    <property type="entry name" value="Pept_tRNA_hydro"/>
</dbReference>
<evidence type="ECO:0000256" key="2">
    <source>
        <dbReference type="ARBA" id="ARBA00022490"/>
    </source>
</evidence>
<feature type="site" description="Stabilizes the basic form of H active site to accept a proton" evidence="8">
    <location>
        <position position="123"/>
    </location>
</feature>
<keyword evidence="3 8" id="KW-0820">tRNA-binding</keyword>
<evidence type="ECO:0000313" key="9">
    <source>
        <dbReference type="EMBL" id="AEJ20594.1"/>
    </source>
</evidence>
<dbReference type="RefSeq" id="WP_013969873.1">
    <property type="nucleotide sequence ID" value="NC_015732.1"/>
</dbReference>
<dbReference type="OrthoDB" id="9800507at2"/>
<comment type="similarity">
    <text evidence="6 8">Belongs to the PTH family.</text>
</comment>
<dbReference type="GO" id="GO:0004045">
    <property type="term" value="F:peptidyl-tRNA hydrolase activity"/>
    <property type="evidence" value="ECO:0007669"/>
    <property type="project" value="UniProtKB-UniRule"/>
</dbReference>
<dbReference type="GO" id="GO:0000049">
    <property type="term" value="F:tRNA binding"/>
    <property type="evidence" value="ECO:0007669"/>
    <property type="project" value="UniProtKB-UniRule"/>
</dbReference>
<dbReference type="Pfam" id="PF01195">
    <property type="entry name" value="Pept_tRNA_hydro"/>
    <property type="match status" value="1"/>
</dbReference>
<protein>
    <recommendedName>
        <fullName evidence="7 8">Peptidyl-tRNA hydrolase</fullName>
        <shortName evidence="8">Pth</shortName>
        <ecNumber evidence="1 8">3.1.1.29</ecNumber>
    </recommendedName>
</protein>
<dbReference type="InterPro" id="IPR018171">
    <property type="entry name" value="Pept_tRNA_hydro_CS"/>
</dbReference>
<keyword evidence="4 8" id="KW-0378">Hydrolase</keyword>
<dbReference type="SUPFAM" id="SSF53178">
    <property type="entry name" value="Peptidyl-tRNA hydrolase-like"/>
    <property type="match status" value="1"/>
</dbReference>
<comment type="function">
    <text evidence="8">Catalyzes the release of premature peptidyl moieties from peptidyl-tRNA molecules trapped in stalled 50S ribosomal subunits, and thus maintains levels of free tRNAs and 50S ribosomes.</text>
</comment>
<dbReference type="PROSITE" id="PS01196">
    <property type="entry name" value="PEPT_TRNA_HYDROL_2"/>
    <property type="match status" value="1"/>
</dbReference>
<feature type="site" description="Discriminates between blocked and unblocked aminoacyl-tRNA" evidence="8">
    <location>
        <position position="10"/>
    </location>
</feature>
<keyword evidence="2 8" id="KW-0963">Cytoplasm</keyword>
<evidence type="ECO:0000256" key="1">
    <source>
        <dbReference type="ARBA" id="ARBA00013260"/>
    </source>
</evidence>
<dbReference type="Proteomes" id="UP000000503">
    <property type="component" value="Chromosome"/>
</dbReference>
<name>F8F4E7_GRAC1</name>
<comment type="function">
    <text evidence="8">Hydrolyzes ribosome-free peptidyl-tRNAs (with 1 or more amino acids incorporated), which drop off the ribosome during protein synthesis, or as a result of ribosome stalling.</text>
</comment>
<keyword evidence="5 8" id="KW-0694">RNA-binding</keyword>
<evidence type="ECO:0000256" key="6">
    <source>
        <dbReference type="ARBA" id="ARBA00038063"/>
    </source>
</evidence>
<dbReference type="GO" id="GO:0005737">
    <property type="term" value="C:cytoplasm"/>
    <property type="evidence" value="ECO:0007669"/>
    <property type="project" value="UniProtKB-SubCell"/>
</dbReference>
<proteinExistence type="inferred from homology"/>
<dbReference type="NCBIfam" id="TIGR00447">
    <property type="entry name" value="pth"/>
    <property type="match status" value="1"/>
</dbReference>
<evidence type="ECO:0000256" key="8">
    <source>
        <dbReference type="HAMAP-Rule" id="MF_00083"/>
    </source>
</evidence>
<accession>F8F4E7</accession>
<evidence type="ECO:0000313" key="10">
    <source>
        <dbReference type="Proteomes" id="UP000000503"/>
    </source>
</evidence>
<dbReference type="GO" id="GO:0072344">
    <property type="term" value="P:rescue of stalled ribosome"/>
    <property type="evidence" value="ECO:0007669"/>
    <property type="project" value="UniProtKB-UniRule"/>
</dbReference>
<comment type="subunit">
    <text evidence="8">Monomer.</text>
</comment>
<comment type="catalytic activity">
    <reaction evidence="8">
        <text>an N-acyl-L-alpha-aminoacyl-tRNA + H2O = an N-acyl-L-amino acid + a tRNA + H(+)</text>
        <dbReference type="Rhea" id="RHEA:54448"/>
        <dbReference type="Rhea" id="RHEA-COMP:10123"/>
        <dbReference type="Rhea" id="RHEA-COMP:13883"/>
        <dbReference type="ChEBI" id="CHEBI:15377"/>
        <dbReference type="ChEBI" id="CHEBI:15378"/>
        <dbReference type="ChEBI" id="CHEBI:59874"/>
        <dbReference type="ChEBI" id="CHEBI:78442"/>
        <dbReference type="ChEBI" id="CHEBI:138191"/>
        <dbReference type="EC" id="3.1.1.29"/>
    </reaction>
</comment>
<dbReference type="InterPro" id="IPR036416">
    <property type="entry name" value="Pept_tRNA_hydro_sf"/>
</dbReference>
<dbReference type="EC" id="3.1.1.29" evidence="1 8"/>
<gene>
    <name evidence="8" type="primary">pth</name>
    <name evidence="9" type="ordered locus">Spica_2489</name>
</gene>
<keyword evidence="10" id="KW-1185">Reference proteome</keyword>
<evidence type="ECO:0000256" key="5">
    <source>
        <dbReference type="ARBA" id="ARBA00022884"/>
    </source>
</evidence>
<organism evidence="9 10">
    <name type="scientific">Gracilinema caldarium (strain ATCC 51460 / DSM 7334 / H1)</name>
    <name type="common">Treponema caldarium</name>
    <dbReference type="NCBI Taxonomy" id="744872"/>
    <lineage>
        <taxon>Bacteria</taxon>
        <taxon>Pseudomonadati</taxon>
        <taxon>Spirochaetota</taxon>
        <taxon>Spirochaetia</taxon>
        <taxon>Spirochaetales</taxon>
        <taxon>Breznakiellaceae</taxon>
        <taxon>Gracilinema</taxon>
    </lineage>
</organism>
<feature type="binding site" evidence="8">
    <location>
        <position position="98"/>
    </location>
    <ligand>
        <name>tRNA</name>
        <dbReference type="ChEBI" id="CHEBI:17843"/>
    </ligand>
</feature>
<sequence>MIELIIFLGNHGKEYQKNRHNAGWLLWEASQMASYMSLQKKFKSQYGSIDYGKLKNLRSLIEWQEKGKDLAVEGSKTLQLPESHPDKIHCLLPETYMNRSGDAVIEAVTFYKIKPENILVVHDELELPLGTVSCKFSGGLGGHNGLRSIKAHVGTADFWRLRIGIGRPEHNDIASYVLSDFSRDEMPVLEQVLAVTSLALEYALVFGPEVLLPAWNKRRLT</sequence>
<dbReference type="Gene3D" id="3.40.50.1470">
    <property type="entry name" value="Peptidyl-tRNA hydrolase"/>
    <property type="match status" value="1"/>
</dbReference>
<dbReference type="eggNOG" id="COG0193">
    <property type="taxonomic scope" value="Bacteria"/>
</dbReference>
<dbReference type="CDD" id="cd00462">
    <property type="entry name" value="PTH"/>
    <property type="match status" value="1"/>
</dbReference>
<dbReference type="PANTHER" id="PTHR17224:SF1">
    <property type="entry name" value="PEPTIDYL-TRNA HYDROLASE"/>
    <property type="match status" value="1"/>
</dbReference>
<dbReference type="GO" id="GO:0006515">
    <property type="term" value="P:protein quality control for misfolded or incompletely synthesized proteins"/>
    <property type="evidence" value="ECO:0007669"/>
    <property type="project" value="UniProtKB-UniRule"/>
</dbReference>
<dbReference type="PANTHER" id="PTHR17224">
    <property type="entry name" value="PEPTIDYL-TRNA HYDROLASE"/>
    <property type="match status" value="1"/>
</dbReference>
<comment type="subcellular location">
    <subcellularLocation>
        <location evidence="8">Cytoplasm</location>
    </subcellularLocation>
</comment>
<reference evidence="10" key="1">
    <citation type="journal article" date="2013" name="Stand. Genomic Sci.">
        <title>Genome sequence of the thermophilic fresh-water bacterium Spirochaeta caldaria type strain (H1(T)), reclassification of Spirochaeta caldaria, Spirochaeta stenostrepta, and Spirochaeta zuelzerae in the genus Treponema as Treponema caldaria comb. nov., Treponema stenostrepta comb. nov., and Treponema zuelzerae comb. nov., and emendation of the genus Treponema.</title>
        <authorList>
            <person name="Abt B."/>
            <person name="Goker M."/>
            <person name="Scheuner C."/>
            <person name="Han C."/>
            <person name="Lu M."/>
            <person name="Misra M."/>
            <person name="Lapidus A."/>
            <person name="Nolan M."/>
            <person name="Lucas S."/>
            <person name="Hammon N."/>
            <person name="Deshpande S."/>
            <person name="Cheng J.F."/>
            <person name="Tapia R."/>
            <person name="Goodwin L.A."/>
            <person name="Pitluck S."/>
            <person name="Liolios K."/>
            <person name="Pagani I."/>
            <person name="Ivanova N."/>
            <person name="Mavromatis K."/>
            <person name="Mikhailova N."/>
            <person name="Huntemann M."/>
            <person name="Pati A."/>
            <person name="Chen A."/>
            <person name="Palaniappan K."/>
            <person name="Land M."/>
            <person name="Hauser L."/>
            <person name="Jeffries C.D."/>
            <person name="Rohde M."/>
            <person name="Spring S."/>
            <person name="Gronow S."/>
            <person name="Detter J.C."/>
            <person name="Bristow J."/>
            <person name="Eisen J.A."/>
            <person name="Markowitz V."/>
            <person name="Hugenholtz P."/>
            <person name="Kyrpides N.C."/>
            <person name="Woyke T."/>
            <person name="Klenk H.P."/>
        </authorList>
    </citation>
    <scope>NUCLEOTIDE SEQUENCE</scope>
    <source>
        <strain evidence="10">ATCC 51460 / DSM 7334 / H1</strain>
    </source>
</reference>
<evidence type="ECO:0000256" key="4">
    <source>
        <dbReference type="ARBA" id="ARBA00022801"/>
    </source>
</evidence>